<keyword evidence="4" id="KW-1185">Reference proteome</keyword>
<comment type="caution">
    <text evidence="3">The sequence shown here is derived from an EMBL/GenBank/DDBJ whole genome shotgun (WGS) entry which is preliminary data.</text>
</comment>
<keyword evidence="3" id="KW-0378">Hydrolase</keyword>
<evidence type="ECO:0000313" key="3">
    <source>
        <dbReference type="EMBL" id="MBK1825777.1"/>
    </source>
</evidence>
<feature type="chain" id="PRO_5037312397" evidence="1">
    <location>
        <begin position="30"/>
        <end position="325"/>
    </location>
</feature>
<dbReference type="InterPro" id="IPR022742">
    <property type="entry name" value="Hydrolase_4"/>
</dbReference>
<protein>
    <submittedName>
        <fullName evidence="3">Alpha/beta fold hydrolase</fullName>
    </submittedName>
</protein>
<accession>A0A934R9Z0</accession>
<sequence>MSHPFPTDFCRRLLAMAAVALGLALTSCAPDYTLVSHQQPADQRDETFQYRKWLRKGTEPETVIIGLHGFSGASIDYENLALHMMREQPECAVYAYEVRGQGRDPKKERRGDIDDPALWSNDLIAFTSLIQSKHPDARIVWFGESMGGLIIAHTYHDLVESNQTPPCDAIAISSPVVKIRDDFPAWKKELVRGISKVAPTKRISLETLAGGEEVQMTEDSLHSDQSETNSWHVETHTLRLLVALGDMIEEMPECAETFKVPTLIVHGGKDFFTTPYDVQSFAARIPAETPDKRLYYPEGHHLLMYDTIKDEVISDIADWLDHLDR</sequence>
<gene>
    <name evidence="3" type="ORF">JIN81_01995</name>
</gene>
<dbReference type="AlphaFoldDB" id="A0A934R9Z0"/>
<evidence type="ECO:0000259" key="2">
    <source>
        <dbReference type="Pfam" id="PF12146"/>
    </source>
</evidence>
<proteinExistence type="predicted"/>
<feature type="domain" description="Serine aminopeptidase S33" evidence="2">
    <location>
        <begin position="59"/>
        <end position="307"/>
    </location>
</feature>
<dbReference type="Pfam" id="PF12146">
    <property type="entry name" value="Hydrolase_4"/>
    <property type="match status" value="1"/>
</dbReference>
<evidence type="ECO:0000256" key="1">
    <source>
        <dbReference type="SAM" id="SignalP"/>
    </source>
</evidence>
<dbReference type="PANTHER" id="PTHR11614">
    <property type="entry name" value="PHOSPHOLIPASE-RELATED"/>
    <property type="match status" value="1"/>
</dbReference>
<evidence type="ECO:0000313" key="4">
    <source>
        <dbReference type="Proteomes" id="UP000658278"/>
    </source>
</evidence>
<feature type="signal peptide" evidence="1">
    <location>
        <begin position="1"/>
        <end position="29"/>
    </location>
</feature>
<dbReference type="Proteomes" id="UP000658278">
    <property type="component" value="Unassembled WGS sequence"/>
</dbReference>
<dbReference type="Gene3D" id="3.40.50.1820">
    <property type="entry name" value="alpha/beta hydrolase"/>
    <property type="match status" value="1"/>
</dbReference>
<name>A0A934R9Z0_9BACT</name>
<dbReference type="InterPro" id="IPR029058">
    <property type="entry name" value="AB_hydrolase_fold"/>
</dbReference>
<dbReference type="EMBL" id="JAENII010000001">
    <property type="protein sequence ID" value="MBK1825777.1"/>
    <property type="molecule type" value="Genomic_DNA"/>
</dbReference>
<organism evidence="3 4">
    <name type="scientific">Haloferula rosea</name>
    <dbReference type="NCBI Taxonomy" id="490093"/>
    <lineage>
        <taxon>Bacteria</taxon>
        <taxon>Pseudomonadati</taxon>
        <taxon>Verrucomicrobiota</taxon>
        <taxon>Verrucomicrobiia</taxon>
        <taxon>Verrucomicrobiales</taxon>
        <taxon>Verrucomicrobiaceae</taxon>
        <taxon>Haloferula</taxon>
    </lineage>
</organism>
<dbReference type="SUPFAM" id="SSF53474">
    <property type="entry name" value="alpha/beta-Hydrolases"/>
    <property type="match status" value="1"/>
</dbReference>
<dbReference type="GO" id="GO:0016787">
    <property type="term" value="F:hydrolase activity"/>
    <property type="evidence" value="ECO:0007669"/>
    <property type="project" value="UniProtKB-KW"/>
</dbReference>
<keyword evidence="1" id="KW-0732">Signal</keyword>
<reference evidence="3" key="1">
    <citation type="submission" date="2021-01" db="EMBL/GenBank/DDBJ databases">
        <title>Modified the classification status of verrucomicrobia.</title>
        <authorList>
            <person name="Feng X."/>
        </authorList>
    </citation>
    <scope>NUCLEOTIDE SEQUENCE</scope>
    <source>
        <strain evidence="3">KCTC 22201</strain>
    </source>
</reference>
<dbReference type="InterPro" id="IPR051044">
    <property type="entry name" value="MAG_DAG_Lipase"/>
</dbReference>
<dbReference type="RefSeq" id="WP_200275776.1">
    <property type="nucleotide sequence ID" value="NZ_JAENII010000001.1"/>
</dbReference>